<dbReference type="InterPro" id="IPR045379">
    <property type="entry name" value="Crinkler_N"/>
</dbReference>
<evidence type="ECO:0000313" key="6">
    <source>
        <dbReference type="Proteomes" id="UP000018888"/>
    </source>
</evidence>
<dbReference type="GO" id="GO:0005576">
    <property type="term" value="C:extracellular region"/>
    <property type="evidence" value="ECO:0007669"/>
    <property type="project" value="UniProtKB-SubCell"/>
</dbReference>
<dbReference type="VEuPathDB" id="FungiDB:RhiirFUN_025425"/>
<dbReference type="EMBL" id="AUPC02000173">
    <property type="protein sequence ID" value="POG67314.1"/>
    <property type="molecule type" value="Genomic_DNA"/>
</dbReference>
<dbReference type="Pfam" id="PF20147">
    <property type="entry name" value="Crinkler"/>
    <property type="match status" value="1"/>
</dbReference>
<evidence type="ECO:0000256" key="3">
    <source>
        <dbReference type="ARBA" id="ARBA00022525"/>
    </source>
</evidence>
<comment type="subcellular location">
    <subcellularLocation>
        <location evidence="1">Host cell</location>
    </subcellularLocation>
    <subcellularLocation>
        <location evidence="2">Secreted</location>
    </subcellularLocation>
</comment>
<evidence type="ECO:0000256" key="2">
    <source>
        <dbReference type="ARBA" id="ARBA00004613"/>
    </source>
</evidence>
<dbReference type="GO" id="GO:0043657">
    <property type="term" value="C:host cell"/>
    <property type="evidence" value="ECO:0007669"/>
    <property type="project" value="UniProtKB-SubCell"/>
</dbReference>
<proteinExistence type="predicted"/>
<accession>A0A2P4PPI2</accession>
<name>A0A2P4PPI2_RHIID</name>
<reference evidence="5 6" key="2">
    <citation type="journal article" date="2018" name="New Phytol.">
        <title>High intraspecific genome diversity in the model arbuscular mycorrhizal symbiont Rhizophagus irregularis.</title>
        <authorList>
            <person name="Chen E.C.H."/>
            <person name="Morin E."/>
            <person name="Beaudet D."/>
            <person name="Noel J."/>
            <person name="Yildirir G."/>
            <person name="Ndikumana S."/>
            <person name="Charron P."/>
            <person name="St-Onge C."/>
            <person name="Giorgi J."/>
            <person name="Kruger M."/>
            <person name="Marton T."/>
            <person name="Ropars J."/>
            <person name="Grigoriev I.V."/>
            <person name="Hainaut M."/>
            <person name="Henrissat B."/>
            <person name="Roux C."/>
            <person name="Martin F."/>
            <person name="Corradi N."/>
        </authorList>
    </citation>
    <scope>NUCLEOTIDE SEQUENCE [LARGE SCALE GENOMIC DNA]</scope>
    <source>
        <strain evidence="5 6">DAOM 197198</strain>
    </source>
</reference>
<organism evidence="5 6">
    <name type="scientific">Rhizophagus irregularis (strain DAOM 181602 / DAOM 197198 / MUCL 43194)</name>
    <name type="common">Arbuscular mycorrhizal fungus</name>
    <name type="synonym">Glomus intraradices</name>
    <dbReference type="NCBI Taxonomy" id="747089"/>
    <lineage>
        <taxon>Eukaryota</taxon>
        <taxon>Fungi</taxon>
        <taxon>Fungi incertae sedis</taxon>
        <taxon>Mucoromycota</taxon>
        <taxon>Glomeromycotina</taxon>
        <taxon>Glomeromycetes</taxon>
        <taxon>Glomerales</taxon>
        <taxon>Glomeraceae</taxon>
        <taxon>Rhizophagus</taxon>
    </lineage>
</organism>
<keyword evidence="3" id="KW-0964">Secreted</keyword>
<gene>
    <name evidence="5" type="ORF">GLOIN_2v1648800</name>
</gene>
<feature type="domain" description="Crinkler effector protein N-terminal" evidence="4">
    <location>
        <begin position="6"/>
        <end position="104"/>
    </location>
</feature>
<evidence type="ECO:0000313" key="5">
    <source>
        <dbReference type="EMBL" id="POG67314.1"/>
    </source>
</evidence>
<evidence type="ECO:0000259" key="4">
    <source>
        <dbReference type="Pfam" id="PF20147"/>
    </source>
</evidence>
<keyword evidence="6" id="KW-1185">Reference proteome</keyword>
<reference evidence="5 6" key="1">
    <citation type="journal article" date="2013" name="Proc. Natl. Acad. Sci. U.S.A.">
        <title>Genome of an arbuscular mycorrhizal fungus provides insight into the oldest plant symbiosis.</title>
        <authorList>
            <person name="Tisserant E."/>
            <person name="Malbreil M."/>
            <person name="Kuo A."/>
            <person name="Kohler A."/>
            <person name="Symeonidi A."/>
            <person name="Balestrini R."/>
            <person name="Charron P."/>
            <person name="Duensing N."/>
            <person name="Frei Dit Frey N."/>
            <person name="Gianinazzi-Pearson V."/>
            <person name="Gilbert L.B."/>
            <person name="Handa Y."/>
            <person name="Herr J.R."/>
            <person name="Hijri M."/>
            <person name="Koul R."/>
            <person name="Kawaguchi M."/>
            <person name="Krajinski F."/>
            <person name="Lammers P.J."/>
            <person name="Masclaux F.G."/>
            <person name="Murat C."/>
            <person name="Morin E."/>
            <person name="Ndikumana S."/>
            <person name="Pagni M."/>
            <person name="Petitpierre D."/>
            <person name="Requena N."/>
            <person name="Rosikiewicz P."/>
            <person name="Riley R."/>
            <person name="Saito K."/>
            <person name="San Clemente H."/>
            <person name="Shapiro H."/>
            <person name="van Tuinen D."/>
            <person name="Becard G."/>
            <person name="Bonfante P."/>
            <person name="Paszkowski U."/>
            <person name="Shachar-Hill Y.Y."/>
            <person name="Tuskan G.A."/>
            <person name="Young P.W."/>
            <person name="Sanders I.R."/>
            <person name="Henrissat B."/>
            <person name="Rensing S.A."/>
            <person name="Grigoriev I.V."/>
            <person name="Corradi N."/>
            <person name="Roux C."/>
            <person name="Martin F."/>
        </authorList>
    </citation>
    <scope>NUCLEOTIDE SEQUENCE [LARGE SCALE GENOMIC DNA]</scope>
    <source>
        <strain evidence="5 6">DAOM 197198</strain>
    </source>
</reference>
<evidence type="ECO:0000256" key="1">
    <source>
        <dbReference type="ARBA" id="ARBA00004340"/>
    </source>
</evidence>
<dbReference type="AlphaFoldDB" id="A0A2P4PPI2"/>
<dbReference type="Proteomes" id="UP000018888">
    <property type="component" value="Unassembled WGS sequence"/>
</dbReference>
<protein>
    <recommendedName>
        <fullName evidence="4">Crinkler effector protein N-terminal domain-containing protein</fullName>
    </recommendedName>
</protein>
<comment type="caution">
    <text evidence="5">The sequence shown here is derived from an EMBL/GenBank/DDBJ whole genome shotgun (WGS) entry which is preliminary data.</text>
</comment>
<sequence>MSADTIELFCLVQGNTVAQAFTLKIDQNKSIGQLKEVIKMKKTPEFNFFAVDQVSLWKVQIQGDSDEKLNKLKLRKEDQLLSMRKISSYFTEKPLEGYIHIIIEPPELPMVPWSDSLESRLCQLYASDNIVDIFWGQNLKEDDATWRIYVVTRNLLRQSEKTEKIGDQVINFIAVEEGFVSAEIPPQNPHDPLPTWKKTPKKLQKAFDEALDNELGLSFRKMHYNLVGMNEIRGYPTDIIEACVATPYGFGASACQSYQENIMLGSSIGIIESQGTSGTLSAVVYDKDSRQIGILSCEHICRLKEMCNKIEEDKKKSALAYYKRGIQGNFFSKIHEKYFGIDAAFCIFSNINRTLCPNKFSISPEDLKKEKLSEDIYLNDFYEFKEFDDIVDIDVFKVGKATGLTFGKLVPIYSAVSIDLRNKNIEYAKKQGIIPPYNDDDTRLVEKINEMRQQCYPTVWFDRQLIFEFKPGDFVPGDSGASVVNKEGKALGILHAAWITENSNYAIASPYFAVFEALDVVKE</sequence>